<comment type="caution">
    <text evidence="2">The sequence shown here is derived from an EMBL/GenBank/DDBJ whole genome shotgun (WGS) entry which is preliminary data.</text>
</comment>
<dbReference type="AlphaFoldDB" id="A0A2U1SRA5"/>
<accession>A0A2U1SRA5</accession>
<dbReference type="OrthoDB" id="6560050at2"/>
<reference evidence="3 5" key="3">
    <citation type="submission" date="2019-07" db="EMBL/GenBank/DDBJ databases">
        <title>Ln-dependent methylotrophs.</title>
        <authorList>
            <person name="Tani A."/>
        </authorList>
    </citation>
    <scope>NUCLEOTIDE SEQUENCE [LARGE SCALE GENOMIC DNA]</scope>
    <source>
        <strain evidence="3 5">SM89A</strain>
    </source>
</reference>
<dbReference type="Proteomes" id="UP000245137">
    <property type="component" value="Unassembled WGS sequence"/>
</dbReference>
<dbReference type="Proteomes" id="UP000316781">
    <property type="component" value="Unassembled WGS sequence"/>
</dbReference>
<dbReference type="Pfam" id="PF07449">
    <property type="entry name" value="HyaE"/>
    <property type="match status" value="1"/>
</dbReference>
<reference evidence="2 4" key="1">
    <citation type="journal article" date="2018" name="Appl. Microbiol. Biotechnol.">
        <title>Co-cultivation of the strictly anaerobic methanogen Methanosarcina barkeri with aerobic methanotrophs in an oxygen-limited membrane bioreactor.</title>
        <authorList>
            <person name="In 't Zandt M.H."/>
            <person name="van den Bosch T.J.M."/>
            <person name="Rijkers R."/>
            <person name="van Kessel M.A.H.J."/>
            <person name="Jetten M.S.M."/>
            <person name="Welte C.U."/>
        </authorList>
    </citation>
    <scope>NUCLEOTIDE SEQUENCE [LARGE SCALE GENOMIC DNA]</scope>
    <source>
        <strain evidence="2 4">DSM 17706</strain>
    </source>
</reference>
<gene>
    <name evidence="2" type="ORF">C5689_09435</name>
    <name evidence="3" type="ORF">FM996_15960</name>
</gene>
<dbReference type="InterPro" id="IPR010893">
    <property type="entry name" value="NiFe-hyd_mat_HyaE"/>
</dbReference>
<reference evidence="2" key="2">
    <citation type="submission" date="2018-02" db="EMBL/GenBank/DDBJ databases">
        <authorList>
            <person name="Cohen D.B."/>
            <person name="Kent A.D."/>
        </authorList>
    </citation>
    <scope>NUCLEOTIDE SEQUENCE</scope>
    <source>
        <strain evidence="2">DSM 17706</strain>
    </source>
</reference>
<evidence type="ECO:0000313" key="2">
    <source>
        <dbReference type="EMBL" id="PWB94146.1"/>
    </source>
</evidence>
<dbReference type="EMBL" id="PUIV01000011">
    <property type="protein sequence ID" value="PWB94146.1"/>
    <property type="molecule type" value="Genomic_DNA"/>
</dbReference>
<organism evidence="2 4">
    <name type="scientific">Methylosinus sporium</name>
    <dbReference type="NCBI Taxonomy" id="428"/>
    <lineage>
        <taxon>Bacteria</taxon>
        <taxon>Pseudomonadati</taxon>
        <taxon>Pseudomonadota</taxon>
        <taxon>Alphaproteobacteria</taxon>
        <taxon>Hyphomicrobiales</taxon>
        <taxon>Methylocystaceae</taxon>
        <taxon>Methylosinus</taxon>
    </lineage>
</organism>
<evidence type="ECO:0000313" key="4">
    <source>
        <dbReference type="Proteomes" id="UP000245137"/>
    </source>
</evidence>
<keyword evidence="4" id="KW-1185">Reference proteome</keyword>
<dbReference type="SUPFAM" id="SSF52833">
    <property type="entry name" value="Thioredoxin-like"/>
    <property type="match status" value="1"/>
</dbReference>
<evidence type="ECO:0000313" key="5">
    <source>
        <dbReference type="Proteomes" id="UP000316781"/>
    </source>
</evidence>
<evidence type="ECO:0000256" key="1">
    <source>
        <dbReference type="ARBA" id="ARBA00009004"/>
    </source>
</evidence>
<proteinExistence type="inferred from homology"/>
<name>A0A2U1SRA5_METSR</name>
<sequence>MAIAASSAKIKWEDRMSGSLQLALSEKSGVALLDETNIDAFLAAPPAASAHTLLFFGGDPDQRSETHDVAIIFPQLVKAFAGRLRAAIIAPTAEKALEGRFSVCVYPSLVVTYGSETLGVLPKVYDWSEYLSRIEALLQLQAAPAKEPRVRITFTEGETSS</sequence>
<comment type="similarity">
    <text evidence="1">Belongs to the HupG/HyaE family.</text>
</comment>
<dbReference type="EMBL" id="VJMF01000068">
    <property type="protein sequence ID" value="TRL30603.1"/>
    <property type="molecule type" value="Genomic_DNA"/>
</dbReference>
<dbReference type="Gene3D" id="1.20.5.510">
    <property type="entry name" value="Single helix bin"/>
    <property type="match status" value="1"/>
</dbReference>
<protein>
    <submittedName>
        <fullName evidence="2">Hydrogenase accessory protein</fullName>
    </submittedName>
</protein>
<dbReference type="InterPro" id="IPR036249">
    <property type="entry name" value="Thioredoxin-like_sf"/>
</dbReference>
<evidence type="ECO:0000313" key="3">
    <source>
        <dbReference type="EMBL" id="TRL30603.1"/>
    </source>
</evidence>
<dbReference type="Gene3D" id="3.40.30.10">
    <property type="entry name" value="Glutaredoxin"/>
    <property type="match status" value="1"/>
</dbReference>